<name>A0AA40D9Y7_9PEZI</name>
<comment type="caution">
    <text evidence="2">The sequence shown here is derived from an EMBL/GenBank/DDBJ whole genome shotgun (WGS) entry which is preliminary data.</text>
</comment>
<feature type="transmembrane region" description="Helical" evidence="1">
    <location>
        <begin position="12"/>
        <end position="33"/>
    </location>
</feature>
<keyword evidence="1" id="KW-1133">Transmembrane helix</keyword>
<dbReference type="PANTHER" id="PTHR42083:SF1">
    <property type="entry name" value="MARVEL DOMAIN-CONTAINING PROTEIN"/>
    <property type="match status" value="1"/>
</dbReference>
<keyword evidence="1" id="KW-0812">Transmembrane</keyword>
<dbReference type="Proteomes" id="UP001174997">
    <property type="component" value="Unassembled WGS sequence"/>
</dbReference>
<evidence type="ECO:0000313" key="2">
    <source>
        <dbReference type="EMBL" id="KAK0665739.1"/>
    </source>
</evidence>
<evidence type="ECO:0000313" key="3">
    <source>
        <dbReference type="Proteomes" id="UP001174997"/>
    </source>
</evidence>
<feature type="transmembrane region" description="Helical" evidence="1">
    <location>
        <begin position="54"/>
        <end position="72"/>
    </location>
</feature>
<gene>
    <name evidence="2" type="ORF">QBC41DRAFT_305857</name>
</gene>
<feature type="transmembrane region" description="Helical" evidence="1">
    <location>
        <begin position="78"/>
        <end position="95"/>
    </location>
</feature>
<dbReference type="PANTHER" id="PTHR42083">
    <property type="entry name" value="MARVEL DOMAIN-CONTAINING PROTEIN"/>
    <property type="match status" value="1"/>
</dbReference>
<keyword evidence="1" id="KW-0472">Membrane</keyword>
<feature type="transmembrane region" description="Helical" evidence="1">
    <location>
        <begin position="116"/>
        <end position="140"/>
    </location>
</feature>
<protein>
    <recommendedName>
        <fullName evidence="4">MARVEL domain-containing protein</fullName>
    </recommendedName>
</protein>
<proteinExistence type="predicted"/>
<reference evidence="2" key="1">
    <citation type="submission" date="2023-06" db="EMBL/GenBank/DDBJ databases">
        <title>Genome-scale phylogeny and comparative genomics of the fungal order Sordariales.</title>
        <authorList>
            <consortium name="Lawrence Berkeley National Laboratory"/>
            <person name="Hensen N."/>
            <person name="Bonometti L."/>
            <person name="Westerberg I."/>
            <person name="Brannstrom I.O."/>
            <person name="Guillou S."/>
            <person name="Cros-Aarteil S."/>
            <person name="Calhoun S."/>
            <person name="Haridas S."/>
            <person name="Kuo A."/>
            <person name="Mondo S."/>
            <person name="Pangilinan J."/>
            <person name="Riley R."/>
            <person name="Labutti K."/>
            <person name="Andreopoulos B."/>
            <person name="Lipzen A."/>
            <person name="Chen C."/>
            <person name="Yanf M."/>
            <person name="Daum C."/>
            <person name="Ng V."/>
            <person name="Clum A."/>
            <person name="Steindorff A."/>
            <person name="Ohm R."/>
            <person name="Martin F."/>
            <person name="Silar P."/>
            <person name="Natvig D."/>
            <person name="Lalanne C."/>
            <person name="Gautier V."/>
            <person name="Ament-Velasquez S.L."/>
            <person name="Kruys A."/>
            <person name="Hutchinson M.I."/>
            <person name="Powell A.J."/>
            <person name="Barry K."/>
            <person name="Miller A.N."/>
            <person name="Grigoriev I.V."/>
            <person name="Debuchy R."/>
            <person name="Gladieux P."/>
            <person name="Thoren M.H."/>
            <person name="Johannesson H."/>
        </authorList>
    </citation>
    <scope>NUCLEOTIDE SEQUENCE</scope>
    <source>
        <strain evidence="2">CBS 307.81</strain>
    </source>
</reference>
<dbReference type="EMBL" id="JAULSY010000103">
    <property type="protein sequence ID" value="KAK0665739.1"/>
    <property type="molecule type" value="Genomic_DNA"/>
</dbReference>
<dbReference type="AlphaFoldDB" id="A0AA40D9Y7"/>
<organism evidence="2 3">
    <name type="scientific">Cercophora samala</name>
    <dbReference type="NCBI Taxonomy" id="330535"/>
    <lineage>
        <taxon>Eukaryota</taxon>
        <taxon>Fungi</taxon>
        <taxon>Dikarya</taxon>
        <taxon>Ascomycota</taxon>
        <taxon>Pezizomycotina</taxon>
        <taxon>Sordariomycetes</taxon>
        <taxon>Sordariomycetidae</taxon>
        <taxon>Sordariales</taxon>
        <taxon>Lasiosphaeriaceae</taxon>
        <taxon>Cercophora</taxon>
    </lineage>
</organism>
<accession>A0AA40D9Y7</accession>
<evidence type="ECO:0008006" key="4">
    <source>
        <dbReference type="Google" id="ProtNLM"/>
    </source>
</evidence>
<evidence type="ECO:0000256" key="1">
    <source>
        <dbReference type="SAM" id="Phobius"/>
    </source>
</evidence>
<sequence>MAIGNFTLSYLLFTILHFCQFVLAITVCALYGVELDRARKANVSGDSKWIYAEVVGGLSALTALLYCIPYILRFAAIWIWNLVLFILWIVLFGIFGKMYINENPEGNHDIVRMRSAVWVVLANAILWLVSFIANLVYWWMHKERRSRFTSRAKV</sequence>
<keyword evidence="3" id="KW-1185">Reference proteome</keyword>